<dbReference type="GO" id="GO:0005829">
    <property type="term" value="C:cytosol"/>
    <property type="evidence" value="ECO:0007669"/>
    <property type="project" value="TreeGrafter"/>
</dbReference>
<dbReference type="PANTHER" id="PTHR43691:SF11">
    <property type="entry name" value="FI09636P-RELATED"/>
    <property type="match status" value="1"/>
</dbReference>
<evidence type="ECO:0000313" key="5">
    <source>
        <dbReference type="EMBL" id="SCY49477.1"/>
    </source>
</evidence>
<dbReference type="GO" id="GO:0004731">
    <property type="term" value="F:purine-nucleoside phosphorylase activity"/>
    <property type="evidence" value="ECO:0007669"/>
    <property type="project" value="TreeGrafter"/>
</dbReference>
<dbReference type="GO" id="GO:0004850">
    <property type="term" value="F:uridine phosphorylase activity"/>
    <property type="evidence" value="ECO:0007669"/>
    <property type="project" value="UniProtKB-EC"/>
</dbReference>
<evidence type="ECO:0000259" key="4">
    <source>
        <dbReference type="Pfam" id="PF01048"/>
    </source>
</evidence>
<evidence type="ECO:0000313" key="6">
    <source>
        <dbReference type="Proteomes" id="UP000183047"/>
    </source>
</evidence>
<feature type="domain" description="Nucleoside phosphorylase" evidence="4">
    <location>
        <begin position="41"/>
        <end position="226"/>
    </location>
</feature>
<comment type="catalytic activity">
    <reaction evidence="3">
        <text>uridine + phosphate = alpha-D-ribose 1-phosphate + uracil</text>
        <dbReference type="Rhea" id="RHEA:24388"/>
        <dbReference type="ChEBI" id="CHEBI:16704"/>
        <dbReference type="ChEBI" id="CHEBI:17568"/>
        <dbReference type="ChEBI" id="CHEBI:43474"/>
        <dbReference type="ChEBI" id="CHEBI:57720"/>
        <dbReference type="EC" id="2.4.2.3"/>
    </reaction>
</comment>
<dbReference type="GO" id="GO:0006152">
    <property type="term" value="P:purine nucleoside catabolic process"/>
    <property type="evidence" value="ECO:0007669"/>
    <property type="project" value="TreeGrafter"/>
</dbReference>
<dbReference type="SUPFAM" id="SSF53167">
    <property type="entry name" value="Purine and uridine phosphorylases"/>
    <property type="match status" value="1"/>
</dbReference>
<dbReference type="EMBL" id="FMUR01000020">
    <property type="protein sequence ID" value="SCY49477.1"/>
    <property type="molecule type" value="Genomic_DNA"/>
</dbReference>
<evidence type="ECO:0000256" key="1">
    <source>
        <dbReference type="ARBA" id="ARBA00011888"/>
    </source>
</evidence>
<dbReference type="Proteomes" id="UP000183047">
    <property type="component" value="Unassembled WGS sequence"/>
</dbReference>
<dbReference type="InterPro" id="IPR000845">
    <property type="entry name" value="Nucleoside_phosphorylase_d"/>
</dbReference>
<dbReference type="Pfam" id="PF01048">
    <property type="entry name" value="PNP_UDP_1"/>
    <property type="match status" value="1"/>
</dbReference>
<organism evidence="5 6">
    <name type="scientific">Butyrivibrio hungatei</name>
    <dbReference type="NCBI Taxonomy" id="185008"/>
    <lineage>
        <taxon>Bacteria</taxon>
        <taxon>Bacillati</taxon>
        <taxon>Bacillota</taxon>
        <taxon>Clostridia</taxon>
        <taxon>Lachnospirales</taxon>
        <taxon>Lachnospiraceae</taxon>
        <taxon>Butyrivibrio</taxon>
    </lineage>
</organism>
<sequence length="255" mass="28532">MIIKNEIPILEYDDSSLEVITPNHGNEDLKLPEKCLFAFLGDVVHNYAKEHDAEIANEYITVSHNVNVYILHEEEEDICLVQPTIGAPAATGLMDFLVNCGCKKVIAVGSCGVLADIPENAFLVPTRALRGEGTSYQYLPASRYIELDEEPISVIENCFKSHNLPFVTCTTWSTDGFFRETKDMVKYRLEEGCSVVEMECSALAACCRKRGAKFGQFLFTADSLANVHEYDLRDFGMDSHEKALLLGLDILRSYK</sequence>
<dbReference type="OrthoDB" id="7945729at2"/>
<evidence type="ECO:0000256" key="2">
    <source>
        <dbReference type="ARBA" id="ARBA00021980"/>
    </source>
</evidence>
<name>A0A1G5GDS4_9FIRM</name>
<dbReference type="Gene3D" id="3.40.50.1580">
    <property type="entry name" value="Nucleoside phosphorylase domain"/>
    <property type="match status" value="1"/>
</dbReference>
<protein>
    <recommendedName>
        <fullName evidence="2">Uridine phosphorylase</fullName>
        <ecNumber evidence="1">2.4.2.3</ecNumber>
    </recommendedName>
</protein>
<proteinExistence type="predicted"/>
<gene>
    <name evidence="5" type="ORF">SAMN02910451_02818</name>
</gene>
<dbReference type="EC" id="2.4.2.3" evidence="1"/>
<keyword evidence="6" id="KW-1185">Reference proteome</keyword>
<dbReference type="CDD" id="cd09007">
    <property type="entry name" value="NP-I_spr0068"/>
    <property type="match status" value="1"/>
</dbReference>
<reference evidence="6" key="1">
    <citation type="submission" date="2016-10" db="EMBL/GenBank/DDBJ databases">
        <authorList>
            <person name="Varghese N."/>
            <person name="Submissions S."/>
        </authorList>
    </citation>
    <scope>NUCLEOTIDE SEQUENCE [LARGE SCALE GENOMIC DNA]</scope>
    <source>
        <strain evidence="6">XBD2006</strain>
    </source>
</reference>
<dbReference type="PANTHER" id="PTHR43691">
    <property type="entry name" value="URIDINE PHOSPHORYLASE"/>
    <property type="match status" value="1"/>
</dbReference>
<dbReference type="AlphaFoldDB" id="A0A1G5GDS4"/>
<dbReference type="InterPro" id="IPR035994">
    <property type="entry name" value="Nucleoside_phosphorylase_sf"/>
</dbReference>
<accession>A0A1G5GDS4</accession>
<evidence type="ECO:0000256" key="3">
    <source>
        <dbReference type="ARBA" id="ARBA00048447"/>
    </source>
</evidence>
<dbReference type="RefSeq" id="WP_026667099.1">
    <property type="nucleotide sequence ID" value="NZ_FMUR01000020.1"/>
</dbReference>